<evidence type="ECO:0000256" key="1">
    <source>
        <dbReference type="SAM" id="SignalP"/>
    </source>
</evidence>
<protein>
    <recommendedName>
        <fullName evidence="2">SCP domain-containing protein</fullName>
    </recommendedName>
</protein>
<reference evidence="3 4" key="1">
    <citation type="submission" date="2019-09" db="EMBL/GenBank/DDBJ databases">
        <title>A chromosome-level genome assembly of the Chinese tupelo Nyssa sinensis.</title>
        <authorList>
            <person name="Yang X."/>
            <person name="Kang M."/>
            <person name="Yang Y."/>
            <person name="Xiong H."/>
            <person name="Wang M."/>
            <person name="Zhang Z."/>
            <person name="Wang Z."/>
            <person name="Wu H."/>
            <person name="Ma T."/>
            <person name="Liu J."/>
            <person name="Xi Z."/>
        </authorList>
    </citation>
    <scope>NUCLEOTIDE SEQUENCE [LARGE SCALE GENOMIC DNA]</scope>
    <source>
        <strain evidence="3">J267</strain>
        <tissue evidence="3">Leaf</tissue>
    </source>
</reference>
<dbReference type="InterPro" id="IPR001283">
    <property type="entry name" value="CRISP-related"/>
</dbReference>
<gene>
    <name evidence="3" type="ORF">F0562_006501</name>
</gene>
<dbReference type="InterPro" id="IPR035940">
    <property type="entry name" value="CAP_sf"/>
</dbReference>
<accession>A0A5J5APU6</accession>
<dbReference type="Pfam" id="PF00188">
    <property type="entry name" value="CAP"/>
    <property type="match status" value="2"/>
</dbReference>
<dbReference type="SUPFAM" id="SSF55797">
    <property type="entry name" value="PR-1-like"/>
    <property type="match status" value="2"/>
</dbReference>
<dbReference type="PRINTS" id="PR00837">
    <property type="entry name" value="V5TPXLIKE"/>
</dbReference>
<keyword evidence="4" id="KW-1185">Reference proteome</keyword>
<name>A0A5J5APU6_9ASTE</name>
<dbReference type="FunFam" id="3.40.33.10:FF:000004">
    <property type="entry name" value="CAP, cysteine-rich secretory protein, antigen 5"/>
    <property type="match status" value="1"/>
</dbReference>
<evidence type="ECO:0000313" key="3">
    <source>
        <dbReference type="EMBL" id="KAA8531782.1"/>
    </source>
</evidence>
<dbReference type="PANTHER" id="PTHR10334">
    <property type="entry name" value="CYSTEINE-RICH SECRETORY PROTEIN-RELATED"/>
    <property type="match status" value="1"/>
</dbReference>
<dbReference type="AlphaFoldDB" id="A0A5J5APU6"/>
<dbReference type="InterPro" id="IPR014044">
    <property type="entry name" value="CAP_dom"/>
</dbReference>
<feature type="chain" id="PRO_5023861073" description="SCP domain-containing protein" evidence="1">
    <location>
        <begin position="17"/>
        <end position="280"/>
    </location>
</feature>
<dbReference type="EMBL" id="CM018043">
    <property type="protein sequence ID" value="KAA8531782.1"/>
    <property type="molecule type" value="Genomic_DNA"/>
</dbReference>
<sequence length="280" mass="31140">MAKVLLALLALAICHSSFYGVAHLVDSRAPAVLPNDAKEYLKAHNQARAKVGVDPLKWSYSLANGASWLVRRQRNLNVCNFANITVTKYGVNQLLAGDRSMAPSNVVDAWVDEKKYYNPFYGVAHRVDYRAPAVLPNDAQEYLKAHNQARAKVGVSPLKWSYSLAKGASWLVRPQRNLNVCKFANITGTEYNIYGTNQSLAGDSTMALSDIMDAWVDEKKYYNYTRNSCTPNHKCGVYKQVVWRKSLELGCAQATCSGDGGRLTISLYNPGGNYKGQWPY</sequence>
<dbReference type="SMART" id="SM00198">
    <property type="entry name" value="SCP"/>
    <property type="match status" value="1"/>
</dbReference>
<organism evidence="3 4">
    <name type="scientific">Nyssa sinensis</name>
    <dbReference type="NCBI Taxonomy" id="561372"/>
    <lineage>
        <taxon>Eukaryota</taxon>
        <taxon>Viridiplantae</taxon>
        <taxon>Streptophyta</taxon>
        <taxon>Embryophyta</taxon>
        <taxon>Tracheophyta</taxon>
        <taxon>Spermatophyta</taxon>
        <taxon>Magnoliopsida</taxon>
        <taxon>eudicotyledons</taxon>
        <taxon>Gunneridae</taxon>
        <taxon>Pentapetalae</taxon>
        <taxon>asterids</taxon>
        <taxon>Cornales</taxon>
        <taxon>Nyssaceae</taxon>
        <taxon>Nyssa</taxon>
    </lineage>
</organism>
<feature type="signal peptide" evidence="1">
    <location>
        <begin position="1"/>
        <end position="16"/>
    </location>
</feature>
<feature type="domain" description="SCP" evidence="2">
    <location>
        <begin position="137"/>
        <end position="276"/>
    </location>
</feature>
<proteinExistence type="predicted"/>
<evidence type="ECO:0000259" key="2">
    <source>
        <dbReference type="SMART" id="SM00198"/>
    </source>
</evidence>
<keyword evidence="1" id="KW-0732">Signal</keyword>
<dbReference type="OrthoDB" id="337038at2759"/>
<dbReference type="Proteomes" id="UP000325577">
    <property type="component" value="Linkage Group LG2"/>
</dbReference>
<evidence type="ECO:0000313" key="4">
    <source>
        <dbReference type="Proteomes" id="UP000325577"/>
    </source>
</evidence>
<dbReference type="Gene3D" id="3.40.33.10">
    <property type="entry name" value="CAP"/>
    <property type="match status" value="2"/>
</dbReference>